<gene>
    <name evidence="3" type="ORF">PFISCL1PPCAC_10676</name>
</gene>
<accession>A0AAV5VLW1</accession>
<keyword evidence="1" id="KW-0732">Signal</keyword>
<evidence type="ECO:0000259" key="2">
    <source>
        <dbReference type="SMART" id="SM00254"/>
    </source>
</evidence>
<dbReference type="EMBL" id="BTSY01000003">
    <property type="protein sequence ID" value="GMT19379.1"/>
    <property type="molecule type" value="Genomic_DNA"/>
</dbReference>
<sequence length="200" mass="21193">FKREMLRSAILLLSSFVLSTRAQCGAADNARCTTWVQGGFCTSEYYTLDYRKATCGAVCNLCPTNAAASCAGTTENANCGSWKTNGFCTNSAYTDIMKRQYCCRTCFTPVVTTPNPTTACAVIYEGTTEVVNSNPTTAATPLNYNASITKVFVKTGCSLKLYTDPMGTTPASGSPFAGSNAFKDLTGDATASISFECTCP</sequence>
<name>A0AAV5VLW1_9BILA</name>
<organism evidence="3 4">
    <name type="scientific">Pristionchus fissidentatus</name>
    <dbReference type="NCBI Taxonomy" id="1538716"/>
    <lineage>
        <taxon>Eukaryota</taxon>
        <taxon>Metazoa</taxon>
        <taxon>Ecdysozoa</taxon>
        <taxon>Nematoda</taxon>
        <taxon>Chromadorea</taxon>
        <taxon>Rhabditida</taxon>
        <taxon>Rhabditina</taxon>
        <taxon>Diplogasteromorpha</taxon>
        <taxon>Diplogasteroidea</taxon>
        <taxon>Neodiplogasteridae</taxon>
        <taxon>Pristionchus</taxon>
    </lineage>
</organism>
<evidence type="ECO:0000256" key="1">
    <source>
        <dbReference type="SAM" id="SignalP"/>
    </source>
</evidence>
<dbReference type="InterPro" id="IPR003582">
    <property type="entry name" value="ShKT_dom"/>
</dbReference>
<dbReference type="Proteomes" id="UP001432322">
    <property type="component" value="Unassembled WGS sequence"/>
</dbReference>
<feature type="non-terminal residue" evidence="3">
    <location>
        <position position="1"/>
    </location>
</feature>
<dbReference type="Pfam" id="PF01549">
    <property type="entry name" value="ShK"/>
    <property type="match status" value="2"/>
</dbReference>
<reference evidence="3" key="1">
    <citation type="submission" date="2023-10" db="EMBL/GenBank/DDBJ databases">
        <title>Genome assembly of Pristionchus species.</title>
        <authorList>
            <person name="Yoshida K."/>
            <person name="Sommer R.J."/>
        </authorList>
    </citation>
    <scope>NUCLEOTIDE SEQUENCE</scope>
    <source>
        <strain evidence="3">RS5133</strain>
    </source>
</reference>
<feature type="domain" description="ShKT" evidence="2">
    <location>
        <begin position="69"/>
        <end position="107"/>
    </location>
</feature>
<dbReference type="PANTHER" id="PTHR46707">
    <property type="entry name" value="PROTEIN CBG07468"/>
    <property type="match status" value="1"/>
</dbReference>
<keyword evidence="4" id="KW-1185">Reference proteome</keyword>
<evidence type="ECO:0000313" key="4">
    <source>
        <dbReference type="Proteomes" id="UP001432322"/>
    </source>
</evidence>
<dbReference type="Gene3D" id="1.10.10.1940">
    <property type="match status" value="2"/>
</dbReference>
<feature type="chain" id="PRO_5043585422" description="ShKT domain-containing protein" evidence="1">
    <location>
        <begin position="23"/>
        <end position="200"/>
    </location>
</feature>
<comment type="caution">
    <text evidence="3">The sequence shown here is derived from an EMBL/GenBank/DDBJ whole genome shotgun (WGS) entry which is preliminary data.</text>
</comment>
<dbReference type="PANTHER" id="PTHR46707:SF1">
    <property type="entry name" value="COEXPRESSED WITH POLYCYSTINS-RELATED"/>
    <property type="match status" value="1"/>
</dbReference>
<dbReference type="SMART" id="SM00254">
    <property type="entry name" value="ShKT"/>
    <property type="match status" value="2"/>
</dbReference>
<protein>
    <recommendedName>
        <fullName evidence="2">ShKT domain-containing protein</fullName>
    </recommendedName>
</protein>
<dbReference type="AlphaFoldDB" id="A0AAV5VLW1"/>
<feature type="signal peptide" evidence="1">
    <location>
        <begin position="1"/>
        <end position="22"/>
    </location>
</feature>
<evidence type="ECO:0000313" key="3">
    <source>
        <dbReference type="EMBL" id="GMT19379.1"/>
    </source>
</evidence>
<proteinExistence type="predicted"/>
<feature type="domain" description="ShKT" evidence="2">
    <location>
        <begin position="23"/>
        <end position="63"/>
    </location>
</feature>